<keyword evidence="1" id="KW-0812">Transmembrane</keyword>
<feature type="signal peptide" evidence="2">
    <location>
        <begin position="1"/>
        <end position="17"/>
    </location>
</feature>
<name>A0A5C1NDZ0_9GAMM</name>
<dbReference type="KEGG" id="hbh:E4T21_01665"/>
<gene>
    <name evidence="3" type="ORF">E4T21_01665</name>
</gene>
<evidence type="ECO:0008006" key="5">
    <source>
        <dbReference type="Google" id="ProtNLM"/>
    </source>
</evidence>
<protein>
    <recommendedName>
        <fullName evidence="5">Permease</fullName>
    </recommendedName>
</protein>
<sequence length="385" mass="41747">MAAAALVAVVGSLSMLAQHLGQSWQSSWPAYDDYFSASDSVFSWGRWLLGDISEPTFYKHELASLGLCVGAFFAWLAAYRGSRWQGFPIAYGSGLWPWILAASTLSLLLNQLLWGWTLTNTGNWQPTFVVFVSLPAATVLLLGRGWRVAMLGAVMGPLLVTPLALLLINYLCIPMGWPAVIGGVGAMALGSVTAFYLYRVFRGAIAVWVRLPVKPHEMLLEQGPRHEARFGAGWTVRRILADFSESQFYGNEWAGLGLIVGVLLAVALNPLGPAYGSLLLPQILVGQAMTSAIGTILWRRKWMEKGWYPTYVPVVSVVPACVIDLGGSPEVIILSACAGALIGPPLASWVSEHLPSDFHPYIGNMLSMALSTLTIILWLRGVLGM</sequence>
<keyword evidence="1" id="KW-0472">Membrane</keyword>
<evidence type="ECO:0000313" key="3">
    <source>
        <dbReference type="EMBL" id="QEM80405.1"/>
    </source>
</evidence>
<feature type="transmembrane region" description="Helical" evidence="1">
    <location>
        <begin position="278"/>
        <end position="298"/>
    </location>
</feature>
<feature type="transmembrane region" description="Helical" evidence="1">
    <location>
        <begin position="91"/>
        <end position="112"/>
    </location>
</feature>
<feature type="transmembrane region" description="Helical" evidence="1">
    <location>
        <begin position="62"/>
        <end position="79"/>
    </location>
</feature>
<feature type="transmembrane region" description="Helical" evidence="1">
    <location>
        <begin position="124"/>
        <end position="142"/>
    </location>
</feature>
<proteinExistence type="predicted"/>
<feature type="transmembrane region" description="Helical" evidence="1">
    <location>
        <begin position="149"/>
        <end position="171"/>
    </location>
</feature>
<keyword evidence="1" id="KW-1133">Transmembrane helix</keyword>
<feature type="transmembrane region" description="Helical" evidence="1">
    <location>
        <begin position="177"/>
        <end position="198"/>
    </location>
</feature>
<evidence type="ECO:0000256" key="1">
    <source>
        <dbReference type="SAM" id="Phobius"/>
    </source>
</evidence>
<dbReference type="AlphaFoldDB" id="A0A5C1NDZ0"/>
<dbReference type="OrthoDB" id="1706162at2"/>
<dbReference type="RefSeq" id="WP_149282949.1">
    <property type="nucleotide sequence ID" value="NZ_CP038437.2"/>
</dbReference>
<feature type="chain" id="PRO_5022864276" description="Permease" evidence="2">
    <location>
        <begin position="18"/>
        <end position="385"/>
    </location>
</feature>
<dbReference type="EMBL" id="CP038437">
    <property type="protein sequence ID" value="QEM80405.1"/>
    <property type="molecule type" value="Genomic_DNA"/>
</dbReference>
<feature type="transmembrane region" description="Helical" evidence="1">
    <location>
        <begin position="361"/>
        <end position="379"/>
    </location>
</feature>
<organism evidence="3 4">
    <name type="scientific">Halomonas binhaiensis</name>
    <dbReference type="NCBI Taxonomy" id="2562282"/>
    <lineage>
        <taxon>Bacteria</taxon>
        <taxon>Pseudomonadati</taxon>
        <taxon>Pseudomonadota</taxon>
        <taxon>Gammaproteobacteria</taxon>
        <taxon>Oceanospirillales</taxon>
        <taxon>Halomonadaceae</taxon>
        <taxon>Halomonas</taxon>
    </lineage>
</organism>
<dbReference type="Proteomes" id="UP000324285">
    <property type="component" value="Chromosome"/>
</dbReference>
<feature type="transmembrane region" description="Helical" evidence="1">
    <location>
        <begin position="253"/>
        <end position="272"/>
    </location>
</feature>
<accession>A0A5C1NDZ0</accession>
<feature type="transmembrane region" description="Helical" evidence="1">
    <location>
        <begin position="310"/>
        <end position="341"/>
    </location>
</feature>
<reference evidence="3" key="1">
    <citation type="submission" date="2021-02" db="EMBL/GenBank/DDBJ databases">
        <title>Strain Y2R2, a novel species of the genus Halomonas.</title>
        <authorList>
            <person name="Huang H."/>
        </authorList>
    </citation>
    <scope>NUCLEOTIDE SEQUENCE</scope>
    <source>
        <strain evidence="3">Y2R2</strain>
    </source>
</reference>
<evidence type="ECO:0000313" key="4">
    <source>
        <dbReference type="Proteomes" id="UP000324285"/>
    </source>
</evidence>
<evidence type="ECO:0000256" key="2">
    <source>
        <dbReference type="SAM" id="SignalP"/>
    </source>
</evidence>
<keyword evidence="2" id="KW-0732">Signal</keyword>
<keyword evidence="4" id="KW-1185">Reference proteome</keyword>